<reference evidence="1 2" key="1">
    <citation type="submission" date="2018-07" db="EMBL/GenBank/DDBJ databases">
        <title>Genomic Encyclopedia of Type Strains, Phase III (KMG-III): the genomes of soil and plant-associated and newly described type strains.</title>
        <authorList>
            <person name="Whitman W."/>
        </authorList>
    </citation>
    <scope>NUCLEOTIDE SEQUENCE [LARGE SCALE GENOMIC DNA]</scope>
    <source>
        <strain evidence="1 2">CECT 8333</strain>
    </source>
</reference>
<name>A0A369AZH4_9BACL</name>
<dbReference type="Proteomes" id="UP000253090">
    <property type="component" value="Unassembled WGS sequence"/>
</dbReference>
<comment type="caution">
    <text evidence="1">The sequence shown here is derived from an EMBL/GenBank/DDBJ whole genome shotgun (WGS) entry which is preliminary data.</text>
</comment>
<sequence>MYVSRIVTGRIIEMRGDSVVTVQGDTVATYNLRYYTLRDPELELEFLAETELSPEPGRFVNRWKHWRQRNSGIADLPWSLFWKKDANRI</sequence>
<dbReference type="AlphaFoldDB" id="A0A369AZH4"/>
<protein>
    <submittedName>
        <fullName evidence="1">Uncharacterized protein</fullName>
    </submittedName>
</protein>
<evidence type="ECO:0000313" key="2">
    <source>
        <dbReference type="Proteomes" id="UP000253090"/>
    </source>
</evidence>
<proteinExistence type="predicted"/>
<evidence type="ECO:0000313" key="1">
    <source>
        <dbReference type="EMBL" id="RCX13587.1"/>
    </source>
</evidence>
<accession>A0A369AZH4</accession>
<dbReference type="RefSeq" id="WP_114499098.1">
    <property type="nucleotide sequence ID" value="NZ_QPJW01000020.1"/>
</dbReference>
<keyword evidence="2" id="KW-1185">Reference proteome</keyword>
<gene>
    <name evidence="1" type="ORF">DFP94_12034</name>
</gene>
<dbReference type="OrthoDB" id="2644473at2"/>
<organism evidence="1 2">
    <name type="scientific">Fontibacillus phaseoli</name>
    <dbReference type="NCBI Taxonomy" id="1416533"/>
    <lineage>
        <taxon>Bacteria</taxon>
        <taxon>Bacillati</taxon>
        <taxon>Bacillota</taxon>
        <taxon>Bacilli</taxon>
        <taxon>Bacillales</taxon>
        <taxon>Paenibacillaceae</taxon>
        <taxon>Fontibacillus</taxon>
    </lineage>
</organism>
<dbReference type="EMBL" id="QPJW01000020">
    <property type="protein sequence ID" value="RCX13587.1"/>
    <property type="molecule type" value="Genomic_DNA"/>
</dbReference>